<evidence type="ECO:0000313" key="1">
    <source>
        <dbReference type="EMBL" id="QLG29153.1"/>
    </source>
</evidence>
<protein>
    <submittedName>
        <fullName evidence="1">Uncharacterized protein</fullName>
    </submittedName>
</protein>
<dbReference type="GeneID" id="56030600"/>
<dbReference type="AlphaFoldDB" id="A0A7D5H2H1"/>
<dbReference type="Pfam" id="PF24376">
    <property type="entry name" value="DUF7532"/>
    <property type="match status" value="1"/>
</dbReference>
<reference evidence="1 2" key="1">
    <citation type="submission" date="2020-07" db="EMBL/GenBank/DDBJ databases">
        <title>Gai3-2, isolated from salt lake.</title>
        <authorList>
            <person name="Cui H."/>
            <person name="Shi X."/>
        </authorList>
    </citation>
    <scope>NUCLEOTIDE SEQUENCE [LARGE SCALE GENOMIC DNA]</scope>
    <source>
        <strain evidence="1 2">Gai3-2</strain>
    </source>
</reference>
<sequence length="125" mass="13889">MHFDPRTQAALREVGLDTDDLEEASDLVAEAVREDAAALEAFFADGGTYYSDMDVAHSDDSIQEHGVEYLDTYTHAADLRGYLRFDSWGVYVEGGRVLNDDVVELTLGATVHDRVRFARTTDALE</sequence>
<dbReference type="RefSeq" id="WP_179170727.1">
    <property type="nucleotide sequence ID" value="NZ_CP058529.1"/>
</dbReference>
<dbReference type="KEGG" id="halg:HUG10_17165"/>
<name>A0A7D5H2H1_9EURY</name>
<evidence type="ECO:0000313" key="2">
    <source>
        <dbReference type="Proteomes" id="UP000509750"/>
    </source>
</evidence>
<gene>
    <name evidence="1" type="ORF">HUG10_17165</name>
</gene>
<dbReference type="Proteomes" id="UP000509750">
    <property type="component" value="Chromosome"/>
</dbReference>
<dbReference type="EMBL" id="CP058529">
    <property type="protein sequence ID" value="QLG29153.1"/>
    <property type="molecule type" value="Genomic_DNA"/>
</dbReference>
<dbReference type="OrthoDB" id="199125at2157"/>
<accession>A0A7D5H2H1</accession>
<proteinExistence type="predicted"/>
<dbReference type="InterPro" id="IPR055954">
    <property type="entry name" value="DUF7532"/>
</dbReference>
<keyword evidence="2" id="KW-1185">Reference proteome</keyword>
<organism evidence="1 2">
    <name type="scientific">Halorarum halophilum</name>
    <dbReference type="NCBI Taxonomy" id="2743090"/>
    <lineage>
        <taxon>Archaea</taxon>
        <taxon>Methanobacteriati</taxon>
        <taxon>Methanobacteriota</taxon>
        <taxon>Stenosarchaea group</taxon>
        <taxon>Halobacteria</taxon>
        <taxon>Halobacteriales</taxon>
        <taxon>Haloferacaceae</taxon>
        <taxon>Halorarum</taxon>
    </lineage>
</organism>